<evidence type="ECO:0000256" key="1">
    <source>
        <dbReference type="ARBA" id="ARBA00023239"/>
    </source>
</evidence>
<dbReference type="RefSeq" id="WP_164697212.1">
    <property type="nucleotide sequence ID" value="NZ_JAAIKB010000014.1"/>
</dbReference>
<dbReference type="InterPro" id="IPR013114">
    <property type="entry name" value="FabA_FabZ"/>
</dbReference>
<dbReference type="Pfam" id="PF07977">
    <property type="entry name" value="FabA"/>
    <property type="match status" value="1"/>
</dbReference>
<protein>
    <submittedName>
        <fullName evidence="2">Beta-hydroxyacyl-ACP dehydratase</fullName>
    </submittedName>
</protein>
<reference evidence="2 3" key="1">
    <citation type="submission" date="2020-03" db="EMBL/GenBank/DDBJ databases">
        <title>Roseomonas stagni sp. nov., isolated from pond water in Japan.</title>
        <authorList>
            <person name="Furuhata K."/>
            <person name="Miyamoto H."/>
            <person name="Goto K."/>
        </authorList>
    </citation>
    <scope>NUCLEOTIDE SEQUENCE [LARGE SCALE GENOMIC DNA]</scope>
    <source>
        <strain evidence="2 3">PeD5</strain>
    </source>
</reference>
<dbReference type="SUPFAM" id="SSF54637">
    <property type="entry name" value="Thioesterase/thiol ester dehydrase-isomerase"/>
    <property type="match status" value="1"/>
</dbReference>
<keyword evidence="1" id="KW-0456">Lyase</keyword>
<dbReference type="PANTHER" id="PTHR30272">
    <property type="entry name" value="3-HYDROXYACYL-[ACYL-CARRIER-PROTEIN] DEHYDRATASE"/>
    <property type="match status" value="1"/>
</dbReference>
<dbReference type="Proteomes" id="UP000475385">
    <property type="component" value="Unassembled WGS sequence"/>
</dbReference>
<gene>
    <name evidence="2" type="ORF">G3576_24980</name>
</gene>
<keyword evidence="3" id="KW-1185">Reference proteome</keyword>
<dbReference type="CDD" id="cd01288">
    <property type="entry name" value="FabZ"/>
    <property type="match status" value="1"/>
</dbReference>
<name>A0A6M1LTF6_9PROT</name>
<proteinExistence type="predicted"/>
<dbReference type="InterPro" id="IPR029069">
    <property type="entry name" value="HotDog_dom_sf"/>
</dbReference>
<dbReference type="GO" id="GO:0016829">
    <property type="term" value="F:lyase activity"/>
    <property type="evidence" value="ECO:0007669"/>
    <property type="project" value="UniProtKB-KW"/>
</dbReference>
<dbReference type="AlphaFoldDB" id="A0A6M1LTF6"/>
<comment type="caution">
    <text evidence="2">The sequence shown here is derived from an EMBL/GenBank/DDBJ whole genome shotgun (WGS) entry which is preliminary data.</text>
</comment>
<dbReference type="EMBL" id="JAAIKB010000014">
    <property type="protein sequence ID" value="NGM23292.1"/>
    <property type="molecule type" value="Genomic_DNA"/>
</dbReference>
<dbReference type="Gene3D" id="3.10.129.10">
    <property type="entry name" value="Hotdog Thioesterase"/>
    <property type="match status" value="1"/>
</dbReference>
<organism evidence="2 3">
    <name type="scientific">Falsiroseomonas algicola</name>
    <dbReference type="NCBI Taxonomy" id="2716930"/>
    <lineage>
        <taxon>Bacteria</taxon>
        <taxon>Pseudomonadati</taxon>
        <taxon>Pseudomonadota</taxon>
        <taxon>Alphaproteobacteria</taxon>
        <taxon>Acetobacterales</taxon>
        <taxon>Roseomonadaceae</taxon>
        <taxon>Falsiroseomonas</taxon>
    </lineage>
</organism>
<dbReference type="PANTHER" id="PTHR30272:SF1">
    <property type="entry name" value="3-HYDROXYACYL-[ACYL-CARRIER-PROTEIN] DEHYDRATASE"/>
    <property type="match status" value="1"/>
</dbReference>
<accession>A0A6M1LTF6</accession>
<evidence type="ECO:0000313" key="2">
    <source>
        <dbReference type="EMBL" id="NGM23292.1"/>
    </source>
</evidence>
<sequence>MRLEYFQMVDRVVSLGPESITVESHVPEASPVFEGHFPGYPIVPGVLLVETMAQAGGWLILALEGMQRMPFLSTVKEAKFRGFVGPGSPLVVEAKRTHDGSGFAVAEARILSGGKRIADAEITYRIMPFPAEALREAMTATAKRIGLPGHS</sequence>
<evidence type="ECO:0000313" key="3">
    <source>
        <dbReference type="Proteomes" id="UP000475385"/>
    </source>
</evidence>